<dbReference type="SUPFAM" id="SSF102114">
    <property type="entry name" value="Radical SAM enzymes"/>
    <property type="match status" value="1"/>
</dbReference>
<evidence type="ECO:0000256" key="1">
    <source>
        <dbReference type="ARBA" id="ARBA00006100"/>
    </source>
</evidence>
<accession>A0A0C1R0U3</accession>
<dbReference type="InterPro" id="IPR010723">
    <property type="entry name" value="HemN_C"/>
</dbReference>
<dbReference type="AlphaFoldDB" id="A0A0C1R0U3"/>
<dbReference type="Pfam" id="PF04055">
    <property type="entry name" value="Radical_SAM"/>
    <property type="match status" value="1"/>
</dbReference>
<proteinExistence type="inferred from homology"/>
<reference evidence="4 5" key="1">
    <citation type="submission" date="2014-11" db="EMBL/GenBank/DDBJ databases">
        <title>A Rickettsiales Symbiont of Amoebae With Ancient Features.</title>
        <authorList>
            <person name="Schulz F."/>
            <person name="Martijn J."/>
            <person name="Wascher F."/>
            <person name="Kostanjsek R."/>
            <person name="Ettema T.J."/>
            <person name="Horn M."/>
        </authorList>
    </citation>
    <scope>NUCLEOTIDE SEQUENCE [LARGE SCALE GENOMIC DNA]</scope>
    <source>
        <strain evidence="4 5">UWC36</strain>
    </source>
</reference>
<evidence type="ECO:0000313" key="5">
    <source>
        <dbReference type="Proteomes" id="UP000031258"/>
    </source>
</evidence>
<evidence type="ECO:0000259" key="3">
    <source>
        <dbReference type="PROSITE" id="PS51918"/>
    </source>
</evidence>
<comment type="subcellular location">
    <subcellularLocation>
        <location evidence="2">Cytoplasm</location>
    </subcellularLocation>
</comment>
<evidence type="ECO:0000256" key="2">
    <source>
        <dbReference type="RuleBase" id="RU364116"/>
    </source>
</evidence>
<dbReference type="PATRIC" id="fig|86105.3.peg.344"/>
<dbReference type="GO" id="GO:0004109">
    <property type="term" value="F:coproporphyrinogen oxidase activity"/>
    <property type="evidence" value="ECO:0007669"/>
    <property type="project" value="InterPro"/>
</dbReference>
<organism evidence="4 5">
    <name type="scientific">Candidatus Jidaibacter acanthamoebae</name>
    <dbReference type="NCBI Taxonomy" id="86105"/>
    <lineage>
        <taxon>Bacteria</taxon>
        <taxon>Pseudomonadati</taxon>
        <taxon>Pseudomonadota</taxon>
        <taxon>Alphaproteobacteria</taxon>
        <taxon>Rickettsiales</taxon>
        <taxon>Candidatus Midichloriaceae</taxon>
        <taxon>Candidatus Jidaibacter</taxon>
    </lineage>
</organism>
<keyword evidence="2" id="KW-0143">Chaperone</keyword>
<dbReference type="PANTHER" id="PTHR13932">
    <property type="entry name" value="COPROPORPHYRINIGEN III OXIDASE"/>
    <property type="match status" value="1"/>
</dbReference>
<name>A0A0C1R0U3_9RICK</name>
<sequence>MNQFIDAYLIELDSYQHVLNGKIIKSIFFGGGTPSLAPPVFFEKVINKISKYSTLAPQIEVTLEANPTSSEAKKFYDYSRAGVNRVSIGIQSFNQKYLKFLGREHSADEAREAIFYAAKYFSRYSFDLIYALPEQSLKSWEEELSVAIKYTNKHMSVYQLTIEKGTQFYGDYKKKKFTMPNQNIAADFYYITQNILSKYGMPQYEISNHAAAGEESIHNMTYWEYGDYLGIGAGAHGRYTFNSIKYATVNTHLPEKWLKQIEERGNALQHKEELSEDEQNEEKIIMGLRLSKGVDKKLLFNKRKYKQLLEDGYLDEGENLVRATEKGRLVLNRLISELIV</sequence>
<comment type="caution">
    <text evidence="4">The sequence shown here is derived from an EMBL/GenBank/DDBJ whole genome shotgun (WGS) entry which is preliminary data.</text>
</comment>
<dbReference type="PANTHER" id="PTHR13932:SF5">
    <property type="entry name" value="RADICAL S-ADENOSYL METHIONINE DOMAIN-CONTAINING PROTEIN 1, MITOCHONDRIAL"/>
    <property type="match status" value="1"/>
</dbReference>
<dbReference type="GO" id="GO:0005737">
    <property type="term" value="C:cytoplasm"/>
    <property type="evidence" value="ECO:0007669"/>
    <property type="project" value="UniProtKB-SubCell"/>
</dbReference>
<keyword evidence="5" id="KW-1185">Reference proteome</keyword>
<dbReference type="SMART" id="SM00729">
    <property type="entry name" value="Elp3"/>
    <property type="match status" value="1"/>
</dbReference>
<dbReference type="GO" id="GO:0006779">
    <property type="term" value="P:porphyrin-containing compound biosynthetic process"/>
    <property type="evidence" value="ECO:0007669"/>
    <property type="project" value="InterPro"/>
</dbReference>
<dbReference type="GO" id="GO:0046872">
    <property type="term" value="F:metal ion binding"/>
    <property type="evidence" value="ECO:0007669"/>
    <property type="project" value="UniProtKB-UniRule"/>
</dbReference>
<gene>
    <name evidence="4" type="ORF">NF27_CG01100</name>
</gene>
<keyword evidence="2" id="KW-0411">Iron-sulfur</keyword>
<keyword evidence="4" id="KW-0560">Oxidoreductase</keyword>
<keyword evidence="2" id="KW-0004">4Fe-4S</keyword>
<keyword evidence="2" id="KW-0408">Iron</keyword>
<evidence type="ECO:0000313" key="4">
    <source>
        <dbReference type="EMBL" id="KIE05930.1"/>
    </source>
</evidence>
<dbReference type="PROSITE" id="PS51918">
    <property type="entry name" value="RADICAL_SAM"/>
    <property type="match status" value="1"/>
</dbReference>
<dbReference type="Proteomes" id="UP000031258">
    <property type="component" value="Unassembled WGS sequence"/>
</dbReference>
<comment type="function">
    <text evidence="2">Probably acts as a heme chaperone, transferring heme to an unknown acceptor. Binds one molecule of heme per monomer, possibly covalently. Binds 1 [4Fe-4S] cluster. The cluster is coordinated with 3 cysteines and an exchangeable S-adenosyl-L-methionine.</text>
</comment>
<feature type="domain" description="Radical SAM core" evidence="3">
    <location>
        <begin position="1"/>
        <end position="202"/>
    </location>
</feature>
<dbReference type="InterPro" id="IPR034505">
    <property type="entry name" value="Coproporphyrinogen-III_oxidase"/>
</dbReference>
<protein>
    <recommendedName>
        <fullName evidence="2">Heme chaperone HemW</fullName>
    </recommendedName>
</protein>
<dbReference type="STRING" id="86105.NF27_CG01100"/>
<dbReference type="GO" id="GO:0051539">
    <property type="term" value="F:4 iron, 4 sulfur cluster binding"/>
    <property type="evidence" value="ECO:0007669"/>
    <property type="project" value="UniProtKB-UniRule"/>
</dbReference>
<comment type="similarity">
    <text evidence="1">Belongs to the anaerobic coproporphyrinogen-III oxidase family. HemW subfamily.</text>
</comment>
<keyword evidence="2" id="KW-0949">S-adenosyl-L-methionine</keyword>
<dbReference type="EMBL" id="JSWE01000058">
    <property type="protein sequence ID" value="KIE05930.1"/>
    <property type="molecule type" value="Genomic_DNA"/>
</dbReference>
<keyword evidence="2" id="KW-0963">Cytoplasm</keyword>
<dbReference type="InterPro" id="IPR004559">
    <property type="entry name" value="HemW-like"/>
</dbReference>
<dbReference type="Gene3D" id="3.30.750.200">
    <property type="match status" value="1"/>
</dbReference>
<dbReference type="InterPro" id="IPR007197">
    <property type="entry name" value="rSAM"/>
</dbReference>
<keyword evidence="2" id="KW-0479">Metal-binding</keyword>
<dbReference type="Pfam" id="PF06969">
    <property type="entry name" value="HemN_C"/>
    <property type="match status" value="1"/>
</dbReference>
<keyword evidence="2" id="KW-0349">Heme</keyword>
<dbReference type="NCBIfam" id="TIGR00539">
    <property type="entry name" value="hemN_rel"/>
    <property type="match status" value="1"/>
</dbReference>
<dbReference type="InterPro" id="IPR006638">
    <property type="entry name" value="Elp3/MiaA/NifB-like_rSAM"/>
</dbReference>
<dbReference type="InterPro" id="IPR058240">
    <property type="entry name" value="rSAM_sf"/>
</dbReference>